<keyword evidence="2" id="KW-0472">Membrane</keyword>
<reference evidence="3 4" key="1">
    <citation type="submission" date="2014-12" db="EMBL/GenBank/DDBJ databases">
        <title>Comparative genome analysis of Bacillus coagulans HM-08, Clostridium butyricum HM-68, Bacillus subtilis HM-66 and Bacillus licheniformis BL-09.</title>
        <authorList>
            <person name="Zhang H."/>
        </authorList>
    </citation>
    <scope>NUCLEOTIDE SEQUENCE [LARGE SCALE GENOMIC DNA]</scope>
    <source>
        <strain evidence="3 4">HM-66</strain>
    </source>
</reference>
<sequence>MQQRTKVITFRVLLVIVAVLFVGGFVYQKVMDKKAADNPTLEQQDEKVQDYSSNSDTEDKKNADSGEDNDKVSSPSKKEKSSDSLAAFYSDDEIQTTKKTAEEFIKVIYPVNGDDPMGNFKKTKNFTTKTLYSMINSGEADFVRPTSDFYYRNLKSIKVEEPKSISDQFITWRVQATGEIKNKNGKKTDDDTTVYLLRFDKESDKYKVAEYIIDPDKE</sequence>
<dbReference type="PATRIC" id="fig|1423.173.peg.3749"/>
<dbReference type="AlphaFoldDB" id="A0A0D1KM59"/>
<keyword evidence="2" id="KW-1133">Transmembrane helix</keyword>
<keyword evidence="2" id="KW-0812">Transmembrane</keyword>
<comment type="caution">
    <text evidence="3">The sequence shown here is derived from an EMBL/GenBank/DDBJ whole genome shotgun (WGS) entry which is preliminary data.</text>
</comment>
<feature type="region of interest" description="Disordered" evidence="1">
    <location>
        <begin position="36"/>
        <end position="79"/>
    </location>
</feature>
<feature type="transmembrane region" description="Helical" evidence="2">
    <location>
        <begin position="7"/>
        <end position="27"/>
    </location>
</feature>
<evidence type="ECO:0000256" key="2">
    <source>
        <dbReference type="SAM" id="Phobius"/>
    </source>
</evidence>
<evidence type="ECO:0000313" key="3">
    <source>
        <dbReference type="EMBL" id="KIU09895.1"/>
    </source>
</evidence>
<dbReference type="Proteomes" id="UP000032247">
    <property type="component" value="Unassembled WGS sequence"/>
</dbReference>
<organism evidence="3 4">
    <name type="scientific">Bacillus subtilis</name>
    <dbReference type="NCBI Taxonomy" id="1423"/>
    <lineage>
        <taxon>Bacteria</taxon>
        <taxon>Bacillati</taxon>
        <taxon>Bacillota</taxon>
        <taxon>Bacilli</taxon>
        <taxon>Bacillales</taxon>
        <taxon>Bacillaceae</taxon>
        <taxon>Bacillus</taxon>
    </lineage>
</organism>
<feature type="compositionally biased region" description="Basic and acidic residues" evidence="1">
    <location>
        <begin position="57"/>
        <end position="79"/>
    </location>
</feature>
<proteinExistence type="predicted"/>
<name>A0A0D1KM59_BACIU</name>
<accession>A0A0D1KM59</accession>
<evidence type="ECO:0000256" key="1">
    <source>
        <dbReference type="SAM" id="MobiDB-lite"/>
    </source>
</evidence>
<protein>
    <submittedName>
        <fullName evidence="3">Uncharacterized protein</fullName>
    </submittedName>
</protein>
<evidence type="ECO:0000313" key="4">
    <source>
        <dbReference type="Proteomes" id="UP000032247"/>
    </source>
</evidence>
<gene>
    <name evidence="3" type="ORF">SC09_contig10orf00087</name>
</gene>
<dbReference type="EMBL" id="JXBC01000007">
    <property type="protein sequence ID" value="KIU09895.1"/>
    <property type="molecule type" value="Genomic_DNA"/>
</dbReference>